<dbReference type="PROSITE" id="PS00651">
    <property type="entry name" value="RIBOSOMAL_L9"/>
    <property type="match status" value="1"/>
</dbReference>
<comment type="similarity">
    <text evidence="1 7">Belongs to the bacterial ribosomal protein bL9 family.</text>
</comment>
<comment type="caution">
    <text evidence="9">The sequence shown here is derived from an EMBL/GenBank/DDBJ whole genome shotgun (WGS) entry which is preliminary data.</text>
</comment>
<evidence type="ECO:0000256" key="4">
    <source>
        <dbReference type="ARBA" id="ARBA00022980"/>
    </source>
</evidence>
<sequence length="157" mass="17165">MKVLLCEDIRRLGWLGDVVDVTEGYARNYLLPQGLAKVATDGNIRAIAKAKAERAEERLKERKRLEVAAEAVNGAEAVLAAKANEHGVLFGSITDRMIAANLREQGFMVADDIVRLPEHIKQVGAHSVTLRFADDVTATVNVVVVAEQTEGETKEEE</sequence>
<dbReference type="HAMAP" id="MF_00503">
    <property type="entry name" value="Ribosomal_bL9"/>
    <property type="match status" value="1"/>
</dbReference>
<organism evidence="9 10">
    <name type="scientific">Anaerobaca lacustris</name>
    <dbReference type="NCBI Taxonomy" id="3044600"/>
    <lineage>
        <taxon>Bacteria</taxon>
        <taxon>Pseudomonadati</taxon>
        <taxon>Planctomycetota</taxon>
        <taxon>Phycisphaerae</taxon>
        <taxon>Sedimentisphaerales</taxon>
        <taxon>Anaerobacaceae</taxon>
        <taxon>Anaerobaca</taxon>
    </lineage>
</organism>
<evidence type="ECO:0000313" key="9">
    <source>
        <dbReference type="EMBL" id="MDI6450061.1"/>
    </source>
</evidence>
<accession>A0AAW6U399</accession>
<dbReference type="EMBL" id="JASCXX010000016">
    <property type="protein sequence ID" value="MDI6450061.1"/>
    <property type="molecule type" value="Genomic_DNA"/>
</dbReference>
<feature type="domain" description="Ribosomal protein L9" evidence="8">
    <location>
        <begin position="13"/>
        <end position="40"/>
    </location>
</feature>
<dbReference type="GO" id="GO:0019843">
    <property type="term" value="F:rRNA binding"/>
    <property type="evidence" value="ECO:0007669"/>
    <property type="project" value="UniProtKB-UniRule"/>
</dbReference>
<keyword evidence="2 7" id="KW-0699">rRNA-binding</keyword>
<evidence type="ECO:0000256" key="3">
    <source>
        <dbReference type="ARBA" id="ARBA00022884"/>
    </source>
</evidence>
<evidence type="ECO:0000256" key="7">
    <source>
        <dbReference type="HAMAP-Rule" id="MF_00503"/>
    </source>
</evidence>
<dbReference type="GO" id="GO:0003735">
    <property type="term" value="F:structural constituent of ribosome"/>
    <property type="evidence" value="ECO:0007669"/>
    <property type="project" value="InterPro"/>
</dbReference>
<proteinExistence type="inferred from homology"/>
<evidence type="ECO:0000313" key="10">
    <source>
        <dbReference type="Proteomes" id="UP001431776"/>
    </source>
</evidence>
<evidence type="ECO:0000256" key="6">
    <source>
        <dbReference type="ARBA" id="ARBA00035292"/>
    </source>
</evidence>
<dbReference type="InterPro" id="IPR036935">
    <property type="entry name" value="Ribosomal_bL9_N_sf"/>
</dbReference>
<dbReference type="InterPro" id="IPR020594">
    <property type="entry name" value="Ribosomal_bL9_bac/chp"/>
</dbReference>
<dbReference type="RefSeq" id="WP_349245470.1">
    <property type="nucleotide sequence ID" value="NZ_JASCXX010000016.1"/>
</dbReference>
<keyword evidence="3 7" id="KW-0694">RNA-binding</keyword>
<dbReference type="PANTHER" id="PTHR21368">
    <property type="entry name" value="50S RIBOSOMAL PROTEIN L9"/>
    <property type="match status" value="1"/>
</dbReference>
<keyword evidence="4 7" id="KW-0689">Ribosomal protein</keyword>
<dbReference type="Gene3D" id="3.10.430.100">
    <property type="entry name" value="Ribosomal protein L9, C-terminal domain"/>
    <property type="match status" value="1"/>
</dbReference>
<dbReference type="NCBIfam" id="TIGR00158">
    <property type="entry name" value="L9"/>
    <property type="match status" value="1"/>
</dbReference>
<reference evidence="9" key="1">
    <citation type="submission" date="2023-05" db="EMBL/GenBank/DDBJ databases">
        <title>Anaerotaeda fermentans gen. nov., sp. nov., a novel anaerobic planctomycete of the new family within the order Sedimentisphaerales isolated from Taman Peninsula, Russia.</title>
        <authorList>
            <person name="Khomyakova M.A."/>
            <person name="Merkel A.Y."/>
            <person name="Slobodkin A.I."/>
        </authorList>
    </citation>
    <scope>NUCLEOTIDE SEQUENCE</scope>
    <source>
        <strain evidence="9">M17dextr</strain>
    </source>
</reference>
<dbReference type="Proteomes" id="UP001431776">
    <property type="component" value="Unassembled WGS sequence"/>
</dbReference>
<evidence type="ECO:0000256" key="1">
    <source>
        <dbReference type="ARBA" id="ARBA00010605"/>
    </source>
</evidence>
<keyword evidence="10" id="KW-1185">Reference proteome</keyword>
<dbReference type="Pfam" id="PF01281">
    <property type="entry name" value="Ribosomal_L9_N"/>
    <property type="match status" value="1"/>
</dbReference>
<gene>
    <name evidence="7 9" type="primary">rplI</name>
    <name evidence="9" type="ORF">QJ522_13465</name>
</gene>
<dbReference type="Gene3D" id="3.40.5.10">
    <property type="entry name" value="Ribosomal protein L9, N-terminal domain"/>
    <property type="match status" value="1"/>
</dbReference>
<dbReference type="InterPro" id="IPR009027">
    <property type="entry name" value="Ribosomal_bL9/RNase_H1_N"/>
</dbReference>
<protein>
    <recommendedName>
        <fullName evidence="6 7">Large ribosomal subunit protein bL9</fullName>
    </recommendedName>
</protein>
<evidence type="ECO:0000256" key="2">
    <source>
        <dbReference type="ARBA" id="ARBA00022730"/>
    </source>
</evidence>
<dbReference type="GO" id="GO:0005840">
    <property type="term" value="C:ribosome"/>
    <property type="evidence" value="ECO:0007669"/>
    <property type="project" value="UniProtKB-KW"/>
</dbReference>
<dbReference type="InterPro" id="IPR000244">
    <property type="entry name" value="Ribosomal_bL9"/>
</dbReference>
<evidence type="ECO:0000256" key="5">
    <source>
        <dbReference type="ARBA" id="ARBA00023274"/>
    </source>
</evidence>
<dbReference type="InterPro" id="IPR020069">
    <property type="entry name" value="Ribosomal_bL9_C"/>
</dbReference>
<evidence type="ECO:0000259" key="8">
    <source>
        <dbReference type="PROSITE" id="PS00651"/>
    </source>
</evidence>
<name>A0AAW6U399_9BACT</name>
<dbReference type="SUPFAM" id="SSF55658">
    <property type="entry name" value="L9 N-domain-like"/>
    <property type="match status" value="1"/>
</dbReference>
<dbReference type="GO" id="GO:0006412">
    <property type="term" value="P:translation"/>
    <property type="evidence" value="ECO:0007669"/>
    <property type="project" value="UniProtKB-UniRule"/>
</dbReference>
<comment type="function">
    <text evidence="7">Binds to the 23S rRNA.</text>
</comment>
<dbReference type="SUPFAM" id="SSF55653">
    <property type="entry name" value="Ribosomal protein L9 C-domain"/>
    <property type="match status" value="1"/>
</dbReference>
<dbReference type="Pfam" id="PF03948">
    <property type="entry name" value="Ribosomal_L9_C"/>
    <property type="match status" value="1"/>
</dbReference>
<dbReference type="GO" id="GO:1990904">
    <property type="term" value="C:ribonucleoprotein complex"/>
    <property type="evidence" value="ECO:0007669"/>
    <property type="project" value="UniProtKB-KW"/>
</dbReference>
<dbReference type="InterPro" id="IPR036791">
    <property type="entry name" value="Ribosomal_bL9_C_sf"/>
</dbReference>
<keyword evidence="5 7" id="KW-0687">Ribonucleoprotein</keyword>
<dbReference type="AlphaFoldDB" id="A0AAW6U399"/>
<dbReference type="InterPro" id="IPR020070">
    <property type="entry name" value="Ribosomal_bL9_N"/>
</dbReference>